<sequence length="308" mass="34266">LLPVDSSNQFSAQLAPLLFDLLIERSAKVLLPAGAAFHAAVSPLVIPTLSNNAARVPAADTEEISFDAVALADGFNFDSLRSAVEQQIKPMLKSIISGLEFGDKSGGGKVVLQDYDFVNRCDDIRDIQLVYMNLMRNQEYALTRERPLHILVSRSHLSVAAHGAILDQISVTLLAKYLAEGDFSLTKSSLSNLQYCDYARWFAERLEELKTGNDHDGLLLFRDDQQYWKQTLLAGDGQIVSAQLPMDLSPSPMSWKFTTQKRHTVPLLSSVLHYPMPVQALAALSLIIYRRTNEPDFVIGTRASFRNR</sequence>
<keyword evidence="2" id="KW-1185">Reference proteome</keyword>
<evidence type="ECO:0000313" key="1">
    <source>
        <dbReference type="EMBL" id="KMS94531.1"/>
    </source>
</evidence>
<name>A0A0J8B0N1_BETVV</name>
<dbReference type="Gramene" id="KMS94531">
    <property type="protein sequence ID" value="KMS94531"/>
    <property type="gene ID" value="BVRB_020480"/>
</dbReference>
<evidence type="ECO:0000313" key="2">
    <source>
        <dbReference type="Proteomes" id="UP000035740"/>
    </source>
</evidence>
<proteinExistence type="predicted"/>
<dbReference type="Proteomes" id="UP000035740">
    <property type="component" value="Unassembled WGS sequence"/>
</dbReference>
<dbReference type="Gene3D" id="3.30.559.30">
    <property type="entry name" value="Nonribosomal peptide synthetase, condensation domain"/>
    <property type="match status" value="1"/>
</dbReference>
<gene>
    <name evidence="1" type="ORF">BVRB_020480</name>
</gene>
<reference evidence="1 2" key="1">
    <citation type="journal article" date="2014" name="Nature">
        <title>The genome of the recently domesticated crop plant sugar beet (Beta vulgaris).</title>
        <authorList>
            <person name="Dohm J.C."/>
            <person name="Minoche A.E."/>
            <person name="Holtgrawe D."/>
            <person name="Capella-Gutierrez S."/>
            <person name="Zakrzewski F."/>
            <person name="Tafer H."/>
            <person name="Rupp O."/>
            <person name="Sorensen T.R."/>
            <person name="Stracke R."/>
            <person name="Reinhardt R."/>
            <person name="Goesmann A."/>
            <person name="Kraft T."/>
            <person name="Schulz B."/>
            <person name="Stadler P.F."/>
            <person name="Schmidt T."/>
            <person name="Gabaldon T."/>
            <person name="Lehrach H."/>
            <person name="Weisshaar B."/>
            <person name="Himmelbauer H."/>
        </authorList>
    </citation>
    <scope>NUCLEOTIDE SEQUENCE [LARGE SCALE GENOMIC DNA]</scope>
    <source>
        <tissue evidence="1">Taproot</tissue>
    </source>
</reference>
<feature type="non-terminal residue" evidence="1">
    <location>
        <position position="1"/>
    </location>
</feature>
<organism evidence="1 2">
    <name type="scientific">Beta vulgaris subsp. vulgaris</name>
    <name type="common">Beet</name>
    <dbReference type="NCBI Taxonomy" id="3555"/>
    <lineage>
        <taxon>Eukaryota</taxon>
        <taxon>Viridiplantae</taxon>
        <taxon>Streptophyta</taxon>
        <taxon>Embryophyta</taxon>
        <taxon>Tracheophyta</taxon>
        <taxon>Spermatophyta</taxon>
        <taxon>Magnoliopsida</taxon>
        <taxon>eudicotyledons</taxon>
        <taxon>Gunneridae</taxon>
        <taxon>Pentapetalae</taxon>
        <taxon>Caryophyllales</taxon>
        <taxon>Chenopodiaceae</taxon>
        <taxon>Betoideae</taxon>
        <taxon>Beta</taxon>
    </lineage>
</organism>
<protein>
    <submittedName>
        <fullName evidence="1">Uncharacterized protein</fullName>
    </submittedName>
</protein>
<dbReference type="EMBL" id="KQ092727">
    <property type="protein sequence ID" value="KMS94531.1"/>
    <property type="molecule type" value="Genomic_DNA"/>
</dbReference>
<dbReference type="InterPro" id="IPR023213">
    <property type="entry name" value="CAT-like_dom_sf"/>
</dbReference>
<dbReference type="AlphaFoldDB" id="A0A0J8B0N1"/>
<accession>A0A0J8B0N1</accession>
<dbReference type="Gene3D" id="3.30.559.10">
    <property type="entry name" value="Chloramphenicol acetyltransferase-like domain"/>
    <property type="match status" value="1"/>
</dbReference>